<name>A0AA48KJF6_9RHOB</name>
<dbReference type="KEGG" id="rmai:MACH21_09700"/>
<sequence>MTTAFDIYQANLDAVSNAILTGDLPRLRRHVAIPIMLYGPASEVVVSSIEEMEILIADYRQELIAKGFTSYTRTCLSARFQAGRRDMILGRHSTLILAGRAEIMPAFDVDMALMRIDGAWKAIWQQVVTSDAPIEFLAADITEAQKKAHAAMGTERSKVR</sequence>
<evidence type="ECO:0000313" key="2">
    <source>
        <dbReference type="Proteomes" id="UP001337723"/>
    </source>
</evidence>
<dbReference type="RefSeq" id="WP_338274939.1">
    <property type="nucleotide sequence ID" value="NZ_AP027266.1"/>
</dbReference>
<protein>
    <submittedName>
        <fullName evidence="1">Uncharacterized protein</fullName>
    </submittedName>
</protein>
<accession>A0AA48KJF6</accession>
<proteinExistence type="predicted"/>
<dbReference type="AlphaFoldDB" id="A0AA48KJF6"/>
<gene>
    <name evidence="1" type="ORF">MACH21_09700</name>
</gene>
<evidence type="ECO:0000313" key="1">
    <source>
        <dbReference type="EMBL" id="BDW84793.1"/>
    </source>
</evidence>
<keyword evidence="2" id="KW-1185">Reference proteome</keyword>
<reference evidence="1 2" key="1">
    <citation type="submission" date="2023-01" db="EMBL/GenBank/DDBJ databases">
        <title>Complete genome sequence of Roseicyclus marinus strain Dej080120_10.</title>
        <authorList>
            <person name="Ueki S."/>
            <person name="Maruyama F."/>
        </authorList>
    </citation>
    <scope>NUCLEOTIDE SEQUENCE [LARGE SCALE GENOMIC DNA]</scope>
    <source>
        <strain evidence="1 2">Dej080120_10</strain>
    </source>
</reference>
<organism evidence="1 2">
    <name type="scientific">Roseicyclus marinus</name>
    <dbReference type="NCBI Taxonomy" id="2161673"/>
    <lineage>
        <taxon>Bacteria</taxon>
        <taxon>Pseudomonadati</taxon>
        <taxon>Pseudomonadota</taxon>
        <taxon>Alphaproteobacteria</taxon>
        <taxon>Rhodobacterales</taxon>
        <taxon>Roseobacteraceae</taxon>
        <taxon>Roseicyclus</taxon>
    </lineage>
</organism>
<dbReference type="EMBL" id="AP027266">
    <property type="protein sequence ID" value="BDW84793.1"/>
    <property type="molecule type" value="Genomic_DNA"/>
</dbReference>
<dbReference type="Proteomes" id="UP001337723">
    <property type="component" value="Chromosome"/>
</dbReference>